<dbReference type="Pfam" id="PF06805">
    <property type="entry name" value="Lambda_tail_I"/>
    <property type="match status" value="1"/>
</dbReference>
<keyword evidence="2" id="KW-0472">Membrane</keyword>
<gene>
    <name evidence="3" type="ORF">MMG00_12290</name>
</gene>
<organism evidence="3 4">
    <name type="scientific">Ignatzschineria rhizosphaerae</name>
    <dbReference type="NCBI Taxonomy" id="2923279"/>
    <lineage>
        <taxon>Bacteria</taxon>
        <taxon>Pseudomonadati</taxon>
        <taxon>Pseudomonadota</taxon>
        <taxon>Gammaproteobacteria</taxon>
        <taxon>Cardiobacteriales</taxon>
        <taxon>Ignatzschineriaceae</taxon>
        <taxon>Ignatzschineria</taxon>
    </lineage>
</organism>
<keyword evidence="2" id="KW-1133">Transmembrane helix</keyword>
<feature type="transmembrane region" description="Helical" evidence="2">
    <location>
        <begin position="81"/>
        <end position="101"/>
    </location>
</feature>
<evidence type="ECO:0008006" key="5">
    <source>
        <dbReference type="Google" id="ProtNLM"/>
    </source>
</evidence>
<evidence type="ECO:0000256" key="2">
    <source>
        <dbReference type="SAM" id="Phobius"/>
    </source>
</evidence>
<keyword evidence="4" id="KW-1185">Reference proteome</keyword>
<accession>A0ABY3X250</accession>
<dbReference type="RefSeq" id="WP_242148773.1">
    <property type="nucleotide sequence ID" value="NZ_CP093379.1"/>
</dbReference>
<evidence type="ECO:0000313" key="3">
    <source>
        <dbReference type="EMBL" id="UNM95965.1"/>
    </source>
</evidence>
<keyword evidence="2" id="KW-0812">Transmembrane</keyword>
<dbReference type="EMBL" id="CP093379">
    <property type="protein sequence ID" value="UNM95965.1"/>
    <property type="molecule type" value="Genomic_DNA"/>
</dbReference>
<protein>
    <recommendedName>
        <fullName evidence="5">Tail assembly protein</fullName>
    </recommendedName>
</protein>
<dbReference type="InterPro" id="IPR010654">
    <property type="entry name" value="Phage_lambda_tail_I"/>
</dbReference>
<evidence type="ECO:0000256" key="1">
    <source>
        <dbReference type="SAM" id="MobiDB-lite"/>
    </source>
</evidence>
<proteinExistence type="predicted"/>
<reference evidence="3 4" key="1">
    <citation type="submission" date="2022-03" db="EMBL/GenBank/DDBJ databases">
        <title>Ignatzschineria rhizosphaerae HR5S32.</title>
        <authorList>
            <person name="Sun J.Q."/>
            <person name="Feng J.Y."/>
        </authorList>
    </citation>
    <scope>NUCLEOTIDE SEQUENCE [LARGE SCALE GENOMIC DNA]</scope>
    <source>
        <strain evidence="3 4">HR5S32</strain>
    </source>
</reference>
<name>A0ABY3X250_9GAMM</name>
<evidence type="ECO:0000313" key="4">
    <source>
        <dbReference type="Proteomes" id="UP000829542"/>
    </source>
</evidence>
<feature type="region of interest" description="Disordered" evidence="1">
    <location>
        <begin position="178"/>
        <end position="220"/>
    </location>
</feature>
<sequence>MNRVTVQFHGNLAQFGETFTLYANTANEAIRSLAIQIDGLKQYLRKGYYRVKVDDKVVTQSEYTGILDVSDGSVIHVSPRVAGSGKFGTFILGAVLTGVSFLPGMEFLMPMGIGLMLGGVAQMLIKPKKFNQDHQGIEDSKSSAFTNLSNIVGQGKKIPRAYGEIRVGSVIASQSLSSYRPDGADNNSEGDIQEPTYSKKPILPMPAEDPKGNPYRLDPMSDSMREAAVTITTQWS</sequence>
<dbReference type="Proteomes" id="UP000829542">
    <property type="component" value="Chromosome"/>
</dbReference>